<protein>
    <submittedName>
        <fullName evidence="6">Uncharacterized protein</fullName>
    </submittedName>
</protein>
<evidence type="ECO:0000313" key="6">
    <source>
        <dbReference type="EMBL" id="UWP79474.1"/>
    </source>
</evidence>
<dbReference type="PANTHER" id="PTHR43879:SF1">
    <property type="entry name" value="GLUCOSE IMPORT SYSTEM PERMEASE PROTEIN GLCU"/>
    <property type="match status" value="1"/>
</dbReference>
<keyword evidence="2 5" id="KW-0812">Transmembrane</keyword>
<comment type="subcellular location">
    <subcellularLocation>
        <location evidence="1">Membrane</location>
        <topology evidence="1">Multi-pass membrane protein</topology>
    </subcellularLocation>
</comment>
<gene>
    <name evidence="6" type="ORF">Dfulv_30445</name>
</gene>
<evidence type="ECO:0000256" key="4">
    <source>
        <dbReference type="ARBA" id="ARBA00023136"/>
    </source>
</evidence>
<evidence type="ECO:0000256" key="1">
    <source>
        <dbReference type="ARBA" id="ARBA00004141"/>
    </source>
</evidence>
<evidence type="ECO:0000256" key="3">
    <source>
        <dbReference type="ARBA" id="ARBA00022989"/>
    </source>
</evidence>
<dbReference type="SUPFAM" id="SSF53850">
    <property type="entry name" value="Periplasmic binding protein-like II"/>
    <property type="match status" value="1"/>
</dbReference>
<dbReference type="Proteomes" id="UP001059617">
    <property type="component" value="Chromosome"/>
</dbReference>
<name>A0ABY5VQV8_9ACTN</name>
<feature type="transmembrane region" description="Helical" evidence="5">
    <location>
        <begin position="153"/>
        <end position="174"/>
    </location>
</feature>
<keyword evidence="3 5" id="KW-1133">Transmembrane helix</keyword>
<sequence length="189" mass="20545">MGGSASHCLRLAWTTAEVTAALDVFAKVLAVSDVKSASGDWQPQLDRVVQGSAVYAVMGDWAFSYLEQTKKLRWNDGYAVTASPGSDGVYDFLSDSFTLPAGARRPDLARKWLIEWFTSSWNDFMFGAMMTSRDSWPVTIALNNVAGGQAVPFGQAMAGALLVSLPTLAIYVLLGRFFMRGLLSSTLRD</sequence>
<reference evidence="6" key="2">
    <citation type="submission" date="2022-09" db="EMBL/GenBank/DDBJ databases">
        <title>Biosynthetic gene clusters of Dactylosporangioum fulvum.</title>
        <authorList>
            <person name="Caradec T."/>
        </authorList>
    </citation>
    <scope>NUCLEOTIDE SEQUENCE</scope>
    <source>
        <strain evidence="6">NRRL B-16292</strain>
    </source>
</reference>
<dbReference type="EMBL" id="CP073720">
    <property type="protein sequence ID" value="UWP79474.1"/>
    <property type="molecule type" value="Genomic_DNA"/>
</dbReference>
<reference evidence="6" key="1">
    <citation type="submission" date="2021-04" db="EMBL/GenBank/DDBJ databases">
        <authorList>
            <person name="Hartkoorn R.C."/>
            <person name="Beaudoing E."/>
            <person name="Hot D."/>
        </authorList>
    </citation>
    <scope>NUCLEOTIDE SEQUENCE</scope>
    <source>
        <strain evidence="6">NRRL B-16292</strain>
    </source>
</reference>
<keyword evidence="4 5" id="KW-0472">Membrane</keyword>
<organism evidence="6 7">
    <name type="scientific">Dactylosporangium fulvum</name>
    <dbReference type="NCBI Taxonomy" id="53359"/>
    <lineage>
        <taxon>Bacteria</taxon>
        <taxon>Bacillati</taxon>
        <taxon>Actinomycetota</taxon>
        <taxon>Actinomycetes</taxon>
        <taxon>Micromonosporales</taxon>
        <taxon>Micromonosporaceae</taxon>
        <taxon>Dactylosporangium</taxon>
    </lineage>
</organism>
<dbReference type="Gene3D" id="3.40.190.10">
    <property type="entry name" value="Periplasmic binding protein-like II"/>
    <property type="match status" value="2"/>
</dbReference>
<evidence type="ECO:0000313" key="7">
    <source>
        <dbReference type="Proteomes" id="UP001059617"/>
    </source>
</evidence>
<dbReference type="SUPFAM" id="SSF161098">
    <property type="entry name" value="MetI-like"/>
    <property type="match status" value="1"/>
</dbReference>
<dbReference type="InterPro" id="IPR035906">
    <property type="entry name" value="MetI-like_sf"/>
</dbReference>
<evidence type="ECO:0000256" key="2">
    <source>
        <dbReference type="ARBA" id="ARBA00022692"/>
    </source>
</evidence>
<proteinExistence type="predicted"/>
<dbReference type="RefSeq" id="WP_259857232.1">
    <property type="nucleotide sequence ID" value="NZ_BAAAST010000170.1"/>
</dbReference>
<accession>A0ABY5VQV8</accession>
<keyword evidence="7" id="KW-1185">Reference proteome</keyword>
<dbReference type="PANTHER" id="PTHR43879">
    <property type="entry name" value="ABC TRANSPORTER PERMEASE PROTEIN"/>
    <property type="match status" value="1"/>
</dbReference>
<evidence type="ECO:0000256" key="5">
    <source>
        <dbReference type="SAM" id="Phobius"/>
    </source>
</evidence>